<dbReference type="GO" id="GO:0000287">
    <property type="term" value="F:magnesium ion binding"/>
    <property type="evidence" value="ECO:0007669"/>
    <property type="project" value="TreeGrafter"/>
</dbReference>
<dbReference type="InterPro" id="IPR036412">
    <property type="entry name" value="HAD-like_sf"/>
</dbReference>
<dbReference type="GO" id="GO:0005829">
    <property type="term" value="C:cytosol"/>
    <property type="evidence" value="ECO:0007669"/>
    <property type="project" value="TreeGrafter"/>
</dbReference>
<dbReference type="RefSeq" id="WP_132089495.1">
    <property type="nucleotide sequence ID" value="NZ_JANKAQ010000003.1"/>
</dbReference>
<dbReference type="GO" id="GO:0016791">
    <property type="term" value="F:phosphatase activity"/>
    <property type="evidence" value="ECO:0007669"/>
    <property type="project" value="TreeGrafter"/>
</dbReference>
<dbReference type="CDD" id="cd07516">
    <property type="entry name" value="HAD_Pase"/>
    <property type="match status" value="1"/>
</dbReference>
<dbReference type="PANTHER" id="PTHR10000">
    <property type="entry name" value="PHOSPHOSERINE PHOSPHATASE"/>
    <property type="match status" value="1"/>
</dbReference>
<evidence type="ECO:0000313" key="1">
    <source>
        <dbReference type="EMBL" id="TCO85342.1"/>
    </source>
</evidence>
<accession>A0A4V2SDV6</accession>
<dbReference type="InterPro" id="IPR000150">
    <property type="entry name" value="Cof"/>
</dbReference>
<dbReference type="OrthoDB" id="9781413at2"/>
<name>A0A4V2SDV6_9FIRM</name>
<gene>
    <name evidence="1" type="ORF">EV212_10363</name>
</gene>
<protein>
    <recommendedName>
        <fullName evidence="3">Cof subfamily protein (Haloacid dehalogenase superfamily)/HAD superfamily hydrolase (TIGR01484 family)</fullName>
    </recommendedName>
</protein>
<dbReference type="SFLD" id="SFLDG01144">
    <property type="entry name" value="C2.B.4:_PGP_Like"/>
    <property type="match status" value="1"/>
</dbReference>
<keyword evidence="2" id="KW-1185">Reference proteome</keyword>
<reference evidence="1 2" key="1">
    <citation type="submission" date="2019-03" db="EMBL/GenBank/DDBJ databases">
        <title>Genomic Encyclopedia of Type Strains, Phase IV (KMG-IV): sequencing the most valuable type-strain genomes for metagenomic binning, comparative biology and taxonomic classification.</title>
        <authorList>
            <person name="Goeker M."/>
        </authorList>
    </citation>
    <scope>NUCLEOTIDE SEQUENCE [LARGE SCALE GENOMIC DNA]</scope>
    <source>
        <strain evidence="1 2">DSM 28559</strain>
    </source>
</reference>
<dbReference type="Proteomes" id="UP000295711">
    <property type="component" value="Unassembled WGS sequence"/>
</dbReference>
<dbReference type="SFLD" id="SFLDG01140">
    <property type="entry name" value="C2.B:_Phosphomannomutase_and_P"/>
    <property type="match status" value="1"/>
</dbReference>
<dbReference type="SFLD" id="SFLDS00003">
    <property type="entry name" value="Haloacid_Dehalogenase"/>
    <property type="match status" value="1"/>
</dbReference>
<dbReference type="PANTHER" id="PTHR10000:SF50">
    <property type="entry name" value="STRESS RESPONSE PROTEIN YHAX"/>
    <property type="match status" value="1"/>
</dbReference>
<comment type="caution">
    <text evidence="1">The sequence shown here is derived from an EMBL/GenBank/DDBJ whole genome shotgun (WGS) entry which is preliminary data.</text>
</comment>
<organism evidence="1 2">
    <name type="scientific">Frisingicoccus caecimuris</name>
    <dbReference type="NCBI Taxonomy" id="1796636"/>
    <lineage>
        <taxon>Bacteria</taxon>
        <taxon>Bacillati</taxon>
        <taxon>Bacillota</taxon>
        <taxon>Clostridia</taxon>
        <taxon>Lachnospirales</taxon>
        <taxon>Lachnospiraceae</taxon>
        <taxon>Frisingicoccus</taxon>
    </lineage>
</organism>
<dbReference type="Gene3D" id="3.40.50.1000">
    <property type="entry name" value="HAD superfamily/HAD-like"/>
    <property type="match status" value="1"/>
</dbReference>
<dbReference type="PROSITE" id="PS01229">
    <property type="entry name" value="COF_2"/>
    <property type="match status" value="1"/>
</dbReference>
<sequence>MSYKFIAVDMDGTLLDSNGLITENTVNAIRHLVKSGVIFTISTGRPIQGVEKYNSLLHLRGPVITYNGSMIVDAESYETLFERGLLSVDARRIFELGLHYDTTMCIWAGNQLYGNKLNSRMHDYKKLSGVEPIKLIDIEKVLDIGVTKILWYDDVDTVKKMMQELSDDMFSEVTYCTSKPTFLEFFNRRVSKSEAMRQIGQIYSIAPEEMIAIGDGLNDLSMIQYAGMGIAMANADNEVKNNAQYITTSNDDEGVLNALKRFFPGELRNLSI</sequence>
<dbReference type="SUPFAM" id="SSF56784">
    <property type="entry name" value="HAD-like"/>
    <property type="match status" value="1"/>
</dbReference>
<dbReference type="NCBIfam" id="TIGR00099">
    <property type="entry name" value="Cof-subfamily"/>
    <property type="match status" value="1"/>
</dbReference>
<dbReference type="EMBL" id="SLXA01000003">
    <property type="protein sequence ID" value="TCO85342.1"/>
    <property type="molecule type" value="Genomic_DNA"/>
</dbReference>
<dbReference type="Pfam" id="PF08282">
    <property type="entry name" value="Hydrolase_3"/>
    <property type="match status" value="1"/>
</dbReference>
<dbReference type="InterPro" id="IPR023214">
    <property type="entry name" value="HAD_sf"/>
</dbReference>
<proteinExistence type="predicted"/>
<evidence type="ECO:0000313" key="2">
    <source>
        <dbReference type="Proteomes" id="UP000295711"/>
    </source>
</evidence>
<dbReference type="Gene3D" id="3.30.1240.10">
    <property type="match status" value="1"/>
</dbReference>
<evidence type="ECO:0008006" key="3">
    <source>
        <dbReference type="Google" id="ProtNLM"/>
    </source>
</evidence>
<dbReference type="AlphaFoldDB" id="A0A4V2SDV6"/>